<dbReference type="InterPro" id="IPR011047">
    <property type="entry name" value="Quinoprotein_ADH-like_sf"/>
</dbReference>
<dbReference type="EMBL" id="MU826359">
    <property type="protein sequence ID" value="KAJ7379162.1"/>
    <property type="molecule type" value="Genomic_DNA"/>
</dbReference>
<keyword evidence="5" id="KW-1185">Reference proteome</keyword>
<dbReference type="AlphaFoldDB" id="A0A9W9ZCR0"/>
<dbReference type="InterPro" id="IPR015943">
    <property type="entry name" value="WD40/YVTN_repeat-like_dom_sf"/>
</dbReference>
<accession>A0A9W9ZCR0</accession>
<evidence type="ECO:0000256" key="1">
    <source>
        <dbReference type="ARBA" id="ARBA00022574"/>
    </source>
</evidence>
<dbReference type="PROSITE" id="PS50082">
    <property type="entry name" value="WD_REPEATS_2"/>
    <property type="match status" value="1"/>
</dbReference>
<sequence>MRIFSAKFHILSTTCINKTVLSLAYNEIRDEIITGIAGGIMTWKFPIGQTDPLIPGQLISCSFTSFDWVMSLALDNASKQILAISDVRISMIDLQSHRERCFFQKKCDFSFTTCVFYNPASYFITGHTTEITKLLVHPEEPLLVSSSLDKTIRVWNIDTCAQTFKLETGEEIIEMDLLSGDLLYYHSHHHVKIWSLNLFHSLFTALSSRIRRWTRVKSPGYPSRVLVHAEDGGVRLVSPVHGYELTTMLPITTMATDIVDVAHDPRQEKIYLVLGTREVLVFESDTNPCCAHQLWVPDSPDEGACSLAMINAEFALHENEIVLKLGLLFAGHYNGQISLISGKDVYMKENVQAHQGQVTFLRVSASCTESHDSLASHDHLVSCGTDCTVKIWQVIHPEINRVSIQQVALVKLLQSPRDLAMAGNTLCMAMADNNVVMCRVRAEKKVYASIFNTAKKSHEFLTHSKDEGHTAPINGKGTVIEKTKTGEEEDMDLFKKRRASRRLSTQVHVMMALRRLSVKLSSKRLNLSQMVNAIKKHVEEQPEDETESQYEQTLPPLASGKDRVYWPCAPDGFIPNSVVRNLVKPRKPPEKLIPRMKRPEVKKVEAIEEEDDEDKPRIKGNISVILYFLNIFKTLKMMLEQEY</sequence>
<dbReference type="SUPFAM" id="SSF50998">
    <property type="entry name" value="Quinoprotein alcohol dehydrogenase-like"/>
    <property type="match status" value="1"/>
</dbReference>
<protein>
    <submittedName>
        <fullName evidence="4">Uncharacterized protein</fullName>
    </submittedName>
</protein>
<reference evidence="4" key="1">
    <citation type="submission" date="2023-01" db="EMBL/GenBank/DDBJ databases">
        <title>Genome assembly of the deep-sea coral Lophelia pertusa.</title>
        <authorList>
            <person name="Herrera S."/>
            <person name="Cordes E."/>
        </authorList>
    </citation>
    <scope>NUCLEOTIDE SEQUENCE</scope>
    <source>
        <strain evidence="4">USNM1676648</strain>
        <tissue evidence="4">Polyp</tissue>
    </source>
</reference>
<gene>
    <name evidence="4" type="ORF">OS493_017660</name>
</gene>
<evidence type="ECO:0000256" key="2">
    <source>
        <dbReference type="ARBA" id="ARBA00022737"/>
    </source>
</evidence>
<proteinExistence type="predicted"/>
<evidence type="ECO:0000313" key="5">
    <source>
        <dbReference type="Proteomes" id="UP001163046"/>
    </source>
</evidence>
<dbReference type="Proteomes" id="UP001163046">
    <property type="component" value="Unassembled WGS sequence"/>
</dbReference>
<dbReference type="OrthoDB" id="6262491at2759"/>
<dbReference type="PANTHER" id="PTHR45532:SF4">
    <property type="entry name" value="WD REPEAT-CONTAINING PROTEIN 55 HOMOLOG"/>
    <property type="match status" value="1"/>
</dbReference>
<keyword evidence="1 3" id="KW-0853">WD repeat</keyword>
<dbReference type="PROSITE" id="PS50294">
    <property type="entry name" value="WD_REPEATS_REGION"/>
    <property type="match status" value="1"/>
</dbReference>
<keyword evidence="2" id="KW-0677">Repeat</keyword>
<dbReference type="PANTHER" id="PTHR45532">
    <property type="entry name" value="WD REPEAT-CONTAINING PROTEIN 97"/>
    <property type="match status" value="1"/>
</dbReference>
<dbReference type="Gene3D" id="2.130.10.10">
    <property type="entry name" value="YVTN repeat-like/Quinoprotein amine dehydrogenase"/>
    <property type="match status" value="2"/>
</dbReference>
<comment type="caution">
    <text evidence="4">The sequence shown here is derived from an EMBL/GenBank/DDBJ whole genome shotgun (WGS) entry which is preliminary data.</text>
</comment>
<evidence type="ECO:0000313" key="4">
    <source>
        <dbReference type="EMBL" id="KAJ7379162.1"/>
    </source>
</evidence>
<name>A0A9W9ZCR0_9CNID</name>
<dbReference type="InterPro" id="IPR019775">
    <property type="entry name" value="WD40_repeat_CS"/>
</dbReference>
<dbReference type="PROSITE" id="PS00678">
    <property type="entry name" value="WD_REPEATS_1"/>
    <property type="match status" value="1"/>
</dbReference>
<dbReference type="InterPro" id="IPR001680">
    <property type="entry name" value="WD40_rpt"/>
</dbReference>
<dbReference type="SMART" id="SM00320">
    <property type="entry name" value="WD40"/>
    <property type="match status" value="2"/>
</dbReference>
<feature type="repeat" description="WD" evidence="3">
    <location>
        <begin position="124"/>
        <end position="159"/>
    </location>
</feature>
<organism evidence="4 5">
    <name type="scientific">Desmophyllum pertusum</name>
    <dbReference type="NCBI Taxonomy" id="174260"/>
    <lineage>
        <taxon>Eukaryota</taxon>
        <taxon>Metazoa</taxon>
        <taxon>Cnidaria</taxon>
        <taxon>Anthozoa</taxon>
        <taxon>Hexacorallia</taxon>
        <taxon>Scleractinia</taxon>
        <taxon>Caryophylliina</taxon>
        <taxon>Caryophylliidae</taxon>
        <taxon>Desmophyllum</taxon>
    </lineage>
</organism>
<evidence type="ECO:0000256" key="3">
    <source>
        <dbReference type="PROSITE-ProRule" id="PRU00221"/>
    </source>
</evidence>
<dbReference type="Pfam" id="PF00400">
    <property type="entry name" value="WD40"/>
    <property type="match status" value="2"/>
</dbReference>